<keyword evidence="3" id="KW-1185">Reference proteome</keyword>
<comment type="caution">
    <text evidence="2">The sequence shown here is derived from an EMBL/GenBank/DDBJ whole genome shotgun (WGS) entry which is preliminary data.</text>
</comment>
<sequence>MSVATLGVQGRCAHCQTTQLLKPWQLNAIAINEPFTCAHCEKTLELRCPKQIKRFKSLDSLGLLRFSASVTVCTALLVALVMEWIGLLSVTEQLNASLIVLFAYFALLRFFHHRQHMTLILDAARAHANRL</sequence>
<keyword evidence="1" id="KW-0472">Membrane</keyword>
<dbReference type="EMBL" id="NRST01000001">
    <property type="protein sequence ID" value="PAW55528.1"/>
    <property type="molecule type" value="Genomic_DNA"/>
</dbReference>
<gene>
    <name evidence="2" type="ORF">CKQ80_09475</name>
</gene>
<evidence type="ECO:0000313" key="2">
    <source>
        <dbReference type="EMBL" id="PAW55528.1"/>
    </source>
</evidence>
<feature type="transmembrane region" description="Helical" evidence="1">
    <location>
        <begin position="94"/>
        <end position="111"/>
    </location>
</feature>
<dbReference type="Proteomes" id="UP000217830">
    <property type="component" value="Unassembled WGS sequence"/>
</dbReference>
<keyword evidence="1" id="KW-1133">Transmembrane helix</keyword>
<keyword evidence="1" id="KW-0812">Transmembrane</keyword>
<accession>A0A2A2PIY6</accession>
<proteinExistence type="predicted"/>
<organism evidence="2 3">
    <name type="scientific">Pseudomonas moraviensis</name>
    <dbReference type="NCBI Taxonomy" id="321662"/>
    <lineage>
        <taxon>Bacteria</taxon>
        <taxon>Pseudomonadati</taxon>
        <taxon>Pseudomonadota</taxon>
        <taxon>Gammaproteobacteria</taxon>
        <taxon>Pseudomonadales</taxon>
        <taxon>Pseudomonadaceae</taxon>
        <taxon>Pseudomonas</taxon>
    </lineage>
</organism>
<dbReference type="AlphaFoldDB" id="A0A2A2PIY6"/>
<protein>
    <submittedName>
        <fullName evidence="2">Uncharacterized protein</fullName>
    </submittedName>
</protein>
<feature type="transmembrane region" description="Helical" evidence="1">
    <location>
        <begin position="63"/>
        <end position="82"/>
    </location>
</feature>
<name>A0A2A2PIY6_9PSED</name>
<reference evidence="2 3" key="1">
    <citation type="submission" date="2017-08" db="EMBL/GenBank/DDBJ databases">
        <title>Draft Genome Sequence of Pseudomonas moraviensis TYU6, isolated from Taxus cuspidata by using PacBio Single-Molecule Real-Time Technology.</title>
        <authorList>
            <person name="Baek K.-H."/>
            <person name="Mishra A.K."/>
        </authorList>
    </citation>
    <scope>NUCLEOTIDE SEQUENCE [LARGE SCALE GENOMIC DNA]</scope>
    <source>
        <strain evidence="2 3">TYU6</strain>
    </source>
</reference>
<evidence type="ECO:0000313" key="3">
    <source>
        <dbReference type="Proteomes" id="UP000217830"/>
    </source>
</evidence>
<dbReference type="RefSeq" id="WP_095667513.1">
    <property type="nucleotide sequence ID" value="NZ_NRSS01000004.1"/>
</dbReference>
<evidence type="ECO:0000256" key="1">
    <source>
        <dbReference type="SAM" id="Phobius"/>
    </source>
</evidence>